<evidence type="ECO:0000313" key="3">
    <source>
        <dbReference type="Proteomes" id="UP000190648"/>
    </source>
</evidence>
<gene>
    <name evidence="2" type="ORF">AV530_009423</name>
</gene>
<reference evidence="2 3" key="1">
    <citation type="submission" date="2016-02" db="EMBL/GenBank/DDBJ databases">
        <title>Band-tailed pigeon sequencing and assembly.</title>
        <authorList>
            <person name="Soares A.E."/>
            <person name="Novak B.J."/>
            <person name="Rice E.S."/>
            <person name="O'Connell B."/>
            <person name="Chang D."/>
            <person name="Weber S."/>
            <person name="Shapiro B."/>
        </authorList>
    </citation>
    <scope>NUCLEOTIDE SEQUENCE [LARGE SCALE GENOMIC DNA]</scope>
    <source>
        <strain evidence="2">BTP2013</strain>
        <tissue evidence="2">Blood</tissue>
    </source>
</reference>
<keyword evidence="3" id="KW-1185">Reference proteome</keyword>
<sequence length="157" mass="17031">MTLQPPGKLESQTKYLYFTNTYYTVDSEKRQRCWNASHPSSHVPPPEAHGPAARLQERTGAGKHLDRTTMACIQTTSHFPKASPCTSQEDLTSTKSWIIPEEDGSSVLTSAAPRSVSCGVASTLQHSSLQKILAEAAAEVSYDPSAPPELAFSFPPL</sequence>
<dbReference type="Proteomes" id="UP000190648">
    <property type="component" value="Unassembled WGS sequence"/>
</dbReference>
<dbReference type="AlphaFoldDB" id="A0A1V4JJ62"/>
<name>A0A1V4JJ62_PATFA</name>
<proteinExistence type="predicted"/>
<protein>
    <submittedName>
        <fullName evidence="2">Uncharacterized protein</fullName>
    </submittedName>
</protein>
<accession>A0A1V4JJ62</accession>
<evidence type="ECO:0000313" key="2">
    <source>
        <dbReference type="EMBL" id="OPJ72134.1"/>
    </source>
</evidence>
<organism evidence="2 3">
    <name type="scientific">Patagioenas fasciata monilis</name>
    <dbReference type="NCBI Taxonomy" id="372326"/>
    <lineage>
        <taxon>Eukaryota</taxon>
        <taxon>Metazoa</taxon>
        <taxon>Chordata</taxon>
        <taxon>Craniata</taxon>
        <taxon>Vertebrata</taxon>
        <taxon>Euteleostomi</taxon>
        <taxon>Archelosauria</taxon>
        <taxon>Archosauria</taxon>
        <taxon>Dinosauria</taxon>
        <taxon>Saurischia</taxon>
        <taxon>Theropoda</taxon>
        <taxon>Coelurosauria</taxon>
        <taxon>Aves</taxon>
        <taxon>Neognathae</taxon>
        <taxon>Neoaves</taxon>
        <taxon>Columbimorphae</taxon>
        <taxon>Columbiformes</taxon>
        <taxon>Columbidae</taxon>
        <taxon>Patagioenas</taxon>
    </lineage>
</organism>
<comment type="caution">
    <text evidence="2">The sequence shown here is derived from an EMBL/GenBank/DDBJ whole genome shotgun (WGS) entry which is preliminary data.</text>
</comment>
<evidence type="ECO:0000256" key="1">
    <source>
        <dbReference type="SAM" id="MobiDB-lite"/>
    </source>
</evidence>
<dbReference type="EMBL" id="LSYS01007300">
    <property type="protein sequence ID" value="OPJ72134.1"/>
    <property type="molecule type" value="Genomic_DNA"/>
</dbReference>
<feature type="region of interest" description="Disordered" evidence="1">
    <location>
        <begin position="35"/>
        <end position="64"/>
    </location>
</feature>